<evidence type="ECO:0000313" key="2">
    <source>
        <dbReference type="EMBL" id="SDG41814.1"/>
    </source>
</evidence>
<dbReference type="AlphaFoldDB" id="A0A1G7U345"/>
<reference evidence="2 3" key="1">
    <citation type="submission" date="2016-10" db="EMBL/GenBank/DDBJ databases">
        <authorList>
            <person name="de Groot N.N."/>
        </authorList>
    </citation>
    <scope>NUCLEOTIDE SEQUENCE [LARGE SCALE GENOMIC DNA]</scope>
    <source>
        <strain evidence="2 3">CGMCC 4.1859</strain>
    </source>
</reference>
<dbReference type="Proteomes" id="UP000198614">
    <property type="component" value="Unassembled WGS sequence"/>
</dbReference>
<keyword evidence="1" id="KW-0732">Signal</keyword>
<evidence type="ECO:0000313" key="3">
    <source>
        <dbReference type="Proteomes" id="UP000198614"/>
    </source>
</evidence>
<evidence type="ECO:0008006" key="4">
    <source>
        <dbReference type="Google" id="ProtNLM"/>
    </source>
</evidence>
<evidence type="ECO:0000256" key="1">
    <source>
        <dbReference type="SAM" id="SignalP"/>
    </source>
</evidence>
<feature type="signal peptide" evidence="1">
    <location>
        <begin position="1"/>
        <end position="29"/>
    </location>
</feature>
<accession>A0A1G7U345</accession>
<feature type="chain" id="PRO_5011775561" description="Secreted protein" evidence="1">
    <location>
        <begin position="30"/>
        <end position="171"/>
    </location>
</feature>
<dbReference type="EMBL" id="FNAX01000019">
    <property type="protein sequence ID" value="SDG41814.1"/>
    <property type="molecule type" value="Genomic_DNA"/>
</dbReference>
<sequence length="171" mass="17275">MPKLTAALRTAAVAAALATVGVAAPQAVAAQHPAPSVSAEADATTRAIATSDPQAVSAAATVCGSGYTLNKAVPLPLGTDPSLRLGTLFSYGNGGKGCAILDNNVGKSQYMYLRVCKIDGTGCDTDSGNFSEYAGPVYVSSFACAPVTAKMGSKSSSLYIDYTSEYVFPCG</sequence>
<name>A0A1G7U345_9ACTN</name>
<dbReference type="OrthoDB" id="4217055at2"/>
<gene>
    <name evidence="2" type="ORF">SAMN05216260_11969</name>
</gene>
<protein>
    <recommendedName>
        <fullName evidence="4">Secreted protein</fullName>
    </recommendedName>
</protein>
<proteinExistence type="predicted"/>
<organism evidence="2 3">
    <name type="scientific">Streptomyces griseoaurantiacus</name>
    <dbReference type="NCBI Taxonomy" id="68213"/>
    <lineage>
        <taxon>Bacteria</taxon>
        <taxon>Bacillati</taxon>
        <taxon>Actinomycetota</taxon>
        <taxon>Actinomycetes</taxon>
        <taxon>Kitasatosporales</taxon>
        <taxon>Streptomycetaceae</taxon>
        <taxon>Streptomyces</taxon>
        <taxon>Streptomyces aurantiacus group</taxon>
    </lineage>
</organism>